<reference evidence="3" key="3">
    <citation type="submission" date="2025-08" db="UniProtKB">
        <authorList>
            <consortium name="Ensembl"/>
        </authorList>
    </citation>
    <scope>IDENTIFICATION</scope>
    <source>
        <strain evidence="3">HNI</strain>
    </source>
</reference>
<dbReference type="AlphaFoldDB" id="A0A3P9MGR6"/>
<reference evidence="3 4" key="2">
    <citation type="submission" date="2017-04" db="EMBL/GenBank/DDBJ databases">
        <title>CpG methylation of centromeres and impact of large insertions on vertebrate speciation.</title>
        <authorList>
            <person name="Ichikawa K."/>
            <person name="Yoshimura J."/>
            <person name="Morishita S."/>
        </authorList>
    </citation>
    <scope>NUCLEOTIDE SEQUENCE</scope>
    <source>
        <strain evidence="3 4">HNI</strain>
    </source>
</reference>
<sequence length="212" mass="23457">MNFCKTSSNLYLFLFIRRQNNLATRRPLLAARAWPPSRCPARPQASAVTRSPVFGADMEVVACIGSCVPAFVMAVFLDVAGLVMLFVGIFADARLDGRFYGDFLIYTGAVVIFISLAFWVLWYAGNVRVAEESEDEEPGKRRSSIALLARKFSETVNQKLRGQEPRKARGLTWGESTAYDNEGYERSVDSPAVLKRAGSPHDDHHASPPPSP</sequence>
<keyword evidence="2" id="KW-1133">Transmembrane helix</keyword>
<keyword evidence="2" id="KW-0472">Membrane</keyword>
<dbReference type="Proteomes" id="UP000265180">
    <property type="component" value="Chromosome 8"/>
</dbReference>
<dbReference type="Ensembl" id="ENSORLT00020024835.1">
    <property type="protein sequence ID" value="ENSORLP00020032154.1"/>
    <property type="gene ID" value="ENSORLG00020000474.1"/>
</dbReference>
<evidence type="ECO:0000313" key="3">
    <source>
        <dbReference type="Ensembl" id="ENSORLP00020032154.1"/>
    </source>
</evidence>
<evidence type="ECO:0000256" key="1">
    <source>
        <dbReference type="SAM" id="MobiDB-lite"/>
    </source>
</evidence>
<evidence type="ECO:0008006" key="5">
    <source>
        <dbReference type="Google" id="ProtNLM"/>
    </source>
</evidence>
<dbReference type="InterPro" id="IPR029365">
    <property type="entry name" value="TMEM238"/>
</dbReference>
<proteinExistence type="predicted"/>
<dbReference type="PANTHER" id="PTHR28613:SF7">
    <property type="entry name" value="TRANSMEMBRANE PROTEIN 238"/>
    <property type="match status" value="1"/>
</dbReference>
<protein>
    <recommendedName>
        <fullName evidence="5">Transmembrane protein 238</fullName>
    </recommendedName>
</protein>
<evidence type="ECO:0000256" key="2">
    <source>
        <dbReference type="SAM" id="Phobius"/>
    </source>
</evidence>
<keyword evidence="2" id="KW-0812">Transmembrane</keyword>
<feature type="transmembrane region" description="Helical" evidence="2">
    <location>
        <begin position="70"/>
        <end position="91"/>
    </location>
</feature>
<dbReference type="PANTHER" id="PTHR28613">
    <property type="entry name" value="SI:CH211-232M10.4-RELATED"/>
    <property type="match status" value="1"/>
</dbReference>
<organism evidence="3 4">
    <name type="scientific">Oryzias latipes</name>
    <name type="common">Japanese rice fish</name>
    <name type="synonym">Japanese killifish</name>
    <dbReference type="NCBI Taxonomy" id="8090"/>
    <lineage>
        <taxon>Eukaryota</taxon>
        <taxon>Metazoa</taxon>
        <taxon>Chordata</taxon>
        <taxon>Craniata</taxon>
        <taxon>Vertebrata</taxon>
        <taxon>Euteleostomi</taxon>
        <taxon>Actinopterygii</taxon>
        <taxon>Neopterygii</taxon>
        <taxon>Teleostei</taxon>
        <taxon>Neoteleostei</taxon>
        <taxon>Acanthomorphata</taxon>
        <taxon>Ovalentaria</taxon>
        <taxon>Atherinomorphae</taxon>
        <taxon>Beloniformes</taxon>
        <taxon>Adrianichthyidae</taxon>
        <taxon>Oryziinae</taxon>
        <taxon>Oryzias</taxon>
    </lineage>
</organism>
<dbReference type="Pfam" id="PF15125">
    <property type="entry name" value="TMEM238"/>
    <property type="match status" value="1"/>
</dbReference>
<reference key="1">
    <citation type="journal article" date="2007" name="Nature">
        <title>The medaka draft genome and insights into vertebrate genome evolution.</title>
        <authorList>
            <person name="Kasahara M."/>
            <person name="Naruse K."/>
            <person name="Sasaki S."/>
            <person name="Nakatani Y."/>
            <person name="Qu W."/>
            <person name="Ahsan B."/>
            <person name="Yamada T."/>
            <person name="Nagayasu Y."/>
            <person name="Doi K."/>
            <person name="Kasai Y."/>
            <person name="Jindo T."/>
            <person name="Kobayashi D."/>
            <person name="Shimada A."/>
            <person name="Toyoda A."/>
            <person name="Kuroki Y."/>
            <person name="Fujiyama A."/>
            <person name="Sasaki T."/>
            <person name="Shimizu A."/>
            <person name="Asakawa S."/>
            <person name="Shimizu N."/>
            <person name="Hashimoto S."/>
            <person name="Yang J."/>
            <person name="Lee Y."/>
            <person name="Matsushima K."/>
            <person name="Sugano S."/>
            <person name="Sakaizumi M."/>
            <person name="Narita T."/>
            <person name="Ohishi K."/>
            <person name="Haga S."/>
            <person name="Ohta F."/>
            <person name="Nomoto H."/>
            <person name="Nogata K."/>
            <person name="Morishita T."/>
            <person name="Endo T."/>
            <person name="Shin-I T."/>
            <person name="Takeda H."/>
            <person name="Morishita S."/>
            <person name="Kohara Y."/>
        </authorList>
    </citation>
    <scope>NUCLEOTIDE SEQUENCE [LARGE SCALE GENOMIC DNA]</scope>
    <source>
        <strain>Hd-rR</strain>
    </source>
</reference>
<feature type="region of interest" description="Disordered" evidence="1">
    <location>
        <begin position="182"/>
        <end position="212"/>
    </location>
</feature>
<accession>A0A3P9MGR6</accession>
<evidence type="ECO:0000313" key="4">
    <source>
        <dbReference type="Proteomes" id="UP000265180"/>
    </source>
</evidence>
<name>A0A3P9MGR6_ORYLA</name>
<feature type="transmembrane region" description="Helical" evidence="2">
    <location>
        <begin position="103"/>
        <end position="124"/>
    </location>
</feature>
<reference evidence="3" key="4">
    <citation type="submission" date="2025-09" db="UniProtKB">
        <authorList>
            <consortium name="Ensembl"/>
        </authorList>
    </citation>
    <scope>IDENTIFICATION</scope>
    <source>
        <strain evidence="3">HNI</strain>
    </source>
</reference>